<reference evidence="1 2" key="2">
    <citation type="journal article" date="2016" name="Virology (Lond)">
        <title>Genomic characterization and comparison of seven Myoviridae bacteriophage infecting Bacillus thuringiensis.</title>
        <authorList>
            <person name="Sauder A.B."/>
            <person name="Quinn M.R."/>
            <person name="Brouillette A."/>
            <person name="Caruso S."/>
            <person name="Cresawn S."/>
            <person name="Erill I."/>
            <person name="Lewis L."/>
            <person name="Loesser-Casey K."/>
            <person name="Pate M."/>
            <person name="Scott C."/>
            <person name="Stockwell S."/>
            <person name="Temple L."/>
        </authorList>
    </citation>
    <scope>NUCLEOTIDE SEQUENCE [LARGE SCALE GENOMIC DNA]</scope>
</reference>
<dbReference type="SMR" id="A0A075LZK9"/>
<name>A0A075LZK9_9CAUD</name>
<dbReference type="Proteomes" id="UP000028561">
    <property type="component" value="Segment"/>
</dbReference>
<accession>A0A075LZK9</accession>
<protein>
    <submittedName>
        <fullName evidence="1">Uncharacterized protein</fullName>
    </submittedName>
</protein>
<dbReference type="GeneID" id="20282998"/>
<proteinExistence type="predicted"/>
<evidence type="ECO:0000313" key="1">
    <source>
        <dbReference type="EMBL" id="AIF71887.1"/>
    </source>
</evidence>
<keyword evidence="2" id="KW-1185">Reference proteome</keyword>
<dbReference type="RefSeq" id="YP_009055776.1">
    <property type="nucleotide sequence ID" value="NC_024788.1"/>
</dbReference>
<sequence>MGKPAYIIVLEQKIEMLTELIKTDNNLHTRAYFFQKRKEYKEQLDRRLYYREQWGK</sequence>
<organism evidence="1 2">
    <name type="scientific">Bacillus phage Riley</name>
    <dbReference type="NCBI Taxonomy" id="1486662"/>
    <lineage>
        <taxon>Viruses</taxon>
        <taxon>Duplodnaviria</taxon>
        <taxon>Heunggongvirae</taxon>
        <taxon>Uroviricota</taxon>
        <taxon>Caudoviricetes</taxon>
        <taxon>Herelleviridae</taxon>
        <taxon>Bastillevirinae</taxon>
        <taxon>Bequatrovirus</taxon>
        <taxon>Bequatrovirus riley</taxon>
    </lineage>
</organism>
<reference evidence="2" key="1">
    <citation type="submission" date="2014-09" db="EMBL/GenBank/DDBJ databases">
        <title>Genomic characterization and comparison of seven Myoviridae bacteriophage infecting Bacillus thuringiensis.</title>
        <authorList>
            <person name="Sauder A.B."/>
            <person name="McKenzie Q.R."/>
            <person name="Temple L.M."/>
            <person name="Alexis B.K."/>
            <person name="Al-Atrache Z."/>
            <person name="Lewis L.O."/>
            <person name="Loesser-Casey K.E."/>
            <person name="Mitchell K.J."/>
        </authorList>
    </citation>
    <scope>NUCLEOTIDE SEQUENCE [LARGE SCALE GENOMIC DNA]</scope>
</reference>
<dbReference type="EMBL" id="KJ489402">
    <property type="protein sequence ID" value="AIF71887.1"/>
    <property type="molecule type" value="Genomic_DNA"/>
</dbReference>
<evidence type="ECO:0000313" key="2">
    <source>
        <dbReference type="Proteomes" id="UP000028561"/>
    </source>
</evidence>
<dbReference type="KEGG" id="vg:20282998"/>